<keyword evidence="2" id="KW-1185">Reference proteome</keyword>
<dbReference type="EMBL" id="BPLQ01000375">
    <property type="protein sequence ID" value="GIX70548.1"/>
    <property type="molecule type" value="Genomic_DNA"/>
</dbReference>
<evidence type="ECO:0000313" key="1">
    <source>
        <dbReference type="EMBL" id="GIX70548.1"/>
    </source>
</evidence>
<sequence length="141" mass="16001">MLQYLLKLSTPSNQPRQRGKPVKRLKGQDLLKNPFQHRTLTKAPLMYGTGFSITSQKVLRKLTTYGLPRPYVSPLPILMDSGPCNDIGSSYVDFFLGRGEKALILDADAFVLHNLRGICPAVRGIKFSPFFFYFRNLFSFP</sequence>
<name>A0AAV4MF93_9ARAC</name>
<dbReference type="AlphaFoldDB" id="A0AAV4MF93"/>
<proteinExistence type="predicted"/>
<dbReference type="Proteomes" id="UP001054837">
    <property type="component" value="Unassembled WGS sequence"/>
</dbReference>
<accession>A0AAV4MF93</accession>
<organism evidence="1 2">
    <name type="scientific">Caerostris darwini</name>
    <dbReference type="NCBI Taxonomy" id="1538125"/>
    <lineage>
        <taxon>Eukaryota</taxon>
        <taxon>Metazoa</taxon>
        <taxon>Ecdysozoa</taxon>
        <taxon>Arthropoda</taxon>
        <taxon>Chelicerata</taxon>
        <taxon>Arachnida</taxon>
        <taxon>Araneae</taxon>
        <taxon>Araneomorphae</taxon>
        <taxon>Entelegynae</taxon>
        <taxon>Araneoidea</taxon>
        <taxon>Araneidae</taxon>
        <taxon>Caerostris</taxon>
    </lineage>
</organism>
<gene>
    <name evidence="1" type="ORF">CDAR_247351</name>
</gene>
<protein>
    <submittedName>
        <fullName evidence="1">Uncharacterized protein</fullName>
    </submittedName>
</protein>
<reference evidence="1 2" key="1">
    <citation type="submission" date="2021-06" db="EMBL/GenBank/DDBJ databases">
        <title>Caerostris darwini draft genome.</title>
        <authorList>
            <person name="Kono N."/>
            <person name="Arakawa K."/>
        </authorList>
    </citation>
    <scope>NUCLEOTIDE SEQUENCE [LARGE SCALE GENOMIC DNA]</scope>
</reference>
<comment type="caution">
    <text evidence="1">The sequence shown here is derived from an EMBL/GenBank/DDBJ whole genome shotgun (WGS) entry which is preliminary data.</text>
</comment>
<evidence type="ECO:0000313" key="2">
    <source>
        <dbReference type="Proteomes" id="UP001054837"/>
    </source>
</evidence>